<dbReference type="OrthoDB" id="3050185at2759"/>
<reference evidence="3 4" key="1">
    <citation type="submission" date="2014-04" db="EMBL/GenBank/DDBJ databases">
        <authorList>
            <consortium name="DOE Joint Genome Institute"/>
            <person name="Kuo A."/>
            <person name="Kohler A."/>
            <person name="Costa M.D."/>
            <person name="Nagy L.G."/>
            <person name="Floudas D."/>
            <person name="Copeland A."/>
            <person name="Barry K.W."/>
            <person name="Cichocki N."/>
            <person name="Veneault-Fourrey C."/>
            <person name="LaButti K."/>
            <person name="Lindquist E.A."/>
            <person name="Lipzen A."/>
            <person name="Lundell T."/>
            <person name="Morin E."/>
            <person name="Murat C."/>
            <person name="Sun H."/>
            <person name="Tunlid A."/>
            <person name="Henrissat B."/>
            <person name="Grigoriev I.V."/>
            <person name="Hibbett D.S."/>
            <person name="Martin F."/>
            <person name="Nordberg H.P."/>
            <person name="Cantor M.N."/>
            <person name="Hua S.X."/>
        </authorList>
    </citation>
    <scope>NUCLEOTIDE SEQUENCE [LARGE SCALE GENOMIC DNA]</scope>
    <source>
        <strain evidence="3 4">441</strain>
    </source>
</reference>
<dbReference type="GO" id="GO:0006281">
    <property type="term" value="P:DNA repair"/>
    <property type="evidence" value="ECO:0007669"/>
    <property type="project" value="UniProtKB-KW"/>
</dbReference>
<dbReference type="PANTHER" id="PTHR47642:SF5">
    <property type="entry name" value="ATP-DEPENDENT DNA HELICASE"/>
    <property type="match status" value="1"/>
</dbReference>
<comment type="similarity">
    <text evidence="1">Belongs to the helicase family.</text>
</comment>
<gene>
    <name evidence="3" type="ORF">PISMIDRAFT_77281</name>
</gene>
<keyword evidence="1" id="KW-0378">Hydrolase</keyword>
<keyword evidence="1" id="KW-0347">Helicase</keyword>
<keyword evidence="1" id="KW-0067">ATP-binding</keyword>
<dbReference type="GO" id="GO:0043139">
    <property type="term" value="F:5'-3' DNA helicase activity"/>
    <property type="evidence" value="ECO:0007669"/>
    <property type="project" value="UniProtKB-EC"/>
</dbReference>
<evidence type="ECO:0000256" key="1">
    <source>
        <dbReference type="RuleBase" id="RU363044"/>
    </source>
</evidence>
<sequence length="441" mass="49231">IIRRPGHHNLPNFIGRYFPAKDDPLPSAFYCASMLLLLKPWRCIATDLKAESETWQHAFETFISQAPTHVRRILSGIQYFHECQSSAEASQESYPLFDGAGTTEDCTEDVVSRDDAFAGTVESNAGILTEQTVLDVLAAQIPYAEQMHAVHALEAAKYAGIFVDNMSCPQVTPLTISLAQSDNASLFNIRRADTNDLQNLITWKELMLRDVQDQNSPHVDCAQGPSVHVNDGAAMVTLIDEGEVCALDAWHMLADTTESGISAAHPSMLNEDQARAYDIVMWHLDQKLCGQSLPPLRMLLHGEGGTGKSRVIQTITQYFRSKAAGHLLLKAAYTGVAVSLIDGKTTHTIVMITRGDDWGMSSQSKAKLQQFWQTYEYLIIDEMSMLGKTFLARLSRNIAIAKMTEVGHAIYKEFQMVVTLKQQIRVTDEVWWDFLHHLRMG</sequence>
<dbReference type="EMBL" id="KN834074">
    <property type="protein sequence ID" value="KIK12512.1"/>
    <property type="molecule type" value="Genomic_DNA"/>
</dbReference>
<dbReference type="InterPro" id="IPR010285">
    <property type="entry name" value="DNA_helicase_pif1-like_DEAD"/>
</dbReference>
<keyword evidence="1" id="KW-0234">DNA repair</keyword>
<dbReference type="GO" id="GO:0006310">
    <property type="term" value="P:DNA recombination"/>
    <property type="evidence" value="ECO:0007669"/>
    <property type="project" value="UniProtKB-KW"/>
</dbReference>
<reference evidence="4" key="2">
    <citation type="submission" date="2015-01" db="EMBL/GenBank/DDBJ databases">
        <title>Evolutionary Origins and Diversification of the Mycorrhizal Mutualists.</title>
        <authorList>
            <consortium name="DOE Joint Genome Institute"/>
            <consortium name="Mycorrhizal Genomics Consortium"/>
            <person name="Kohler A."/>
            <person name="Kuo A."/>
            <person name="Nagy L.G."/>
            <person name="Floudas D."/>
            <person name="Copeland A."/>
            <person name="Barry K.W."/>
            <person name="Cichocki N."/>
            <person name="Veneault-Fourrey C."/>
            <person name="LaButti K."/>
            <person name="Lindquist E.A."/>
            <person name="Lipzen A."/>
            <person name="Lundell T."/>
            <person name="Morin E."/>
            <person name="Murat C."/>
            <person name="Riley R."/>
            <person name="Ohm R."/>
            <person name="Sun H."/>
            <person name="Tunlid A."/>
            <person name="Henrissat B."/>
            <person name="Grigoriev I.V."/>
            <person name="Hibbett D.S."/>
            <person name="Martin F."/>
        </authorList>
    </citation>
    <scope>NUCLEOTIDE SEQUENCE [LARGE SCALE GENOMIC DNA]</scope>
    <source>
        <strain evidence="4">441</strain>
    </source>
</reference>
<feature type="non-terminal residue" evidence="3">
    <location>
        <position position="441"/>
    </location>
</feature>
<evidence type="ECO:0000313" key="3">
    <source>
        <dbReference type="EMBL" id="KIK12512.1"/>
    </source>
</evidence>
<dbReference type="AlphaFoldDB" id="A0A0C9YQB3"/>
<comment type="catalytic activity">
    <reaction evidence="1">
        <text>ATP + H2O = ADP + phosphate + H(+)</text>
        <dbReference type="Rhea" id="RHEA:13065"/>
        <dbReference type="ChEBI" id="CHEBI:15377"/>
        <dbReference type="ChEBI" id="CHEBI:15378"/>
        <dbReference type="ChEBI" id="CHEBI:30616"/>
        <dbReference type="ChEBI" id="CHEBI:43474"/>
        <dbReference type="ChEBI" id="CHEBI:456216"/>
        <dbReference type="EC" id="5.6.2.3"/>
    </reaction>
</comment>
<dbReference type="InterPro" id="IPR027417">
    <property type="entry name" value="P-loop_NTPase"/>
</dbReference>
<dbReference type="Proteomes" id="UP000054018">
    <property type="component" value="Unassembled WGS sequence"/>
</dbReference>
<dbReference type="EC" id="5.6.2.3" evidence="1"/>
<dbReference type="GO" id="GO:0000723">
    <property type="term" value="P:telomere maintenance"/>
    <property type="evidence" value="ECO:0007669"/>
    <property type="project" value="InterPro"/>
</dbReference>
<evidence type="ECO:0000259" key="2">
    <source>
        <dbReference type="Pfam" id="PF05970"/>
    </source>
</evidence>
<dbReference type="HOGENOM" id="CLU_043109_0_0_1"/>
<name>A0A0C9YQB3_9AGAM</name>
<organism evidence="3 4">
    <name type="scientific">Pisolithus microcarpus 441</name>
    <dbReference type="NCBI Taxonomy" id="765257"/>
    <lineage>
        <taxon>Eukaryota</taxon>
        <taxon>Fungi</taxon>
        <taxon>Dikarya</taxon>
        <taxon>Basidiomycota</taxon>
        <taxon>Agaricomycotina</taxon>
        <taxon>Agaricomycetes</taxon>
        <taxon>Agaricomycetidae</taxon>
        <taxon>Boletales</taxon>
        <taxon>Sclerodermatineae</taxon>
        <taxon>Pisolithaceae</taxon>
        <taxon>Pisolithus</taxon>
    </lineage>
</organism>
<dbReference type="STRING" id="765257.A0A0C9YQB3"/>
<keyword evidence="1" id="KW-0233">DNA recombination</keyword>
<dbReference type="GO" id="GO:0005524">
    <property type="term" value="F:ATP binding"/>
    <property type="evidence" value="ECO:0007669"/>
    <property type="project" value="UniProtKB-KW"/>
</dbReference>
<feature type="domain" description="DNA helicase Pif1-like DEAD-box helicase" evidence="2">
    <location>
        <begin position="268"/>
        <end position="398"/>
    </location>
</feature>
<comment type="cofactor">
    <cofactor evidence="1">
        <name>Mg(2+)</name>
        <dbReference type="ChEBI" id="CHEBI:18420"/>
    </cofactor>
</comment>
<proteinExistence type="inferred from homology"/>
<evidence type="ECO:0000313" key="4">
    <source>
        <dbReference type="Proteomes" id="UP000054018"/>
    </source>
</evidence>
<keyword evidence="4" id="KW-1185">Reference proteome</keyword>
<protein>
    <recommendedName>
        <fullName evidence="1">ATP-dependent DNA helicase</fullName>
        <ecNumber evidence="1">5.6.2.3</ecNumber>
    </recommendedName>
</protein>
<dbReference type="GO" id="GO:0016887">
    <property type="term" value="F:ATP hydrolysis activity"/>
    <property type="evidence" value="ECO:0007669"/>
    <property type="project" value="RHEA"/>
</dbReference>
<dbReference type="Gene3D" id="3.40.50.300">
    <property type="entry name" value="P-loop containing nucleotide triphosphate hydrolases"/>
    <property type="match status" value="1"/>
</dbReference>
<dbReference type="SUPFAM" id="SSF52540">
    <property type="entry name" value="P-loop containing nucleoside triphosphate hydrolases"/>
    <property type="match status" value="1"/>
</dbReference>
<dbReference type="PANTHER" id="PTHR47642">
    <property type="entry name" value="ATP-DEPENDENT DNA HELICASE"/>
    <property type="match status" value="1"/>
</dbReference>
<accession>A0A0C9YQB3</accession>
<keyword evidence="1" id="KW-0547">Nucleotide-binding</keyword>
<keyword evidence="1" id="KW-0227">DNA damage</keyword>
<feature type="non-terminal residue" evidence="3">
    <location>
        <position position="1"/>
    </location>
</feature>
<dbReference type="InterPro" id="IPR051055">
    <property type="entry name" value="PIF1_helicase"/>
</dbReference>
<dbReference type="Pfam" id="PF05970">
    <property type="entry name" value="PIF1"/>
    <property type="match status" value="1"/>
</dbReference>